<organism evidence="2 3">
    <name type="scientific">Paraphaeosphaeria minitans</name>
    <dbReference type="NCBI Taxonomy" id="565426"/>
    <lineage>
        <taxon>Eukaryota</taxon>
        <taxon>Fungi</taxon>
        <taxon>Dikarya</taxon>
        <taxon>Ascomycota</taxon>
        <taxon>Pezizomycotina</taxon>
        <taxon>Dothideomycetes</taxon>
        <taxon>Pleosporomycetidae</taxon>
        <taxon>Pleosporales</taxon>
        <taxon>Massarineae</taxon>
        <taxon>Didymosphaeriaceae</taxon>
        <taxon>Paraphaeosphaeria</taxon>
    </lineage>
</organism>
<proteinExistence type="predicted"/>
<reference evidence="2" key="1">
    <citation type="journal article" date="2020" name="Mol. Plant Microbe Interact.">
        <title>Genome Sequence of the Biocontrol Agent Coniothyrium minitans strain Conio (IMI 134523).</title>
        <authorList>
            <person name="Patel D."/>
            <person name="Shittu T.A."/>
            <person name="Baroncelli R."/>
            <person name="Muthumeenakshi S."/>
            <person name="Osborne T.H."/>
            <person name="Janganan T.K."/>
            <person name="Sreenivasaprasad S."/>
        </authorList>
    </citation>
    <scope>NUCLEOTIDE SEQUENCE</scope>
    <source>
        <strain evidence="2">Conio</strain>
    </source>
</reference>
<dbReference type="Proteomes" id="UP000756921">
    <property type="component" value="Unassembled WGS sequence"/>
</dbReference>
<accession>A0A9P6GA89</accession>
<evidence type="ECO:0000313" key="3">
    <source>
        <dbReference type="Proteomes" id="UP000756921"/>
    </source>
</evidence>
<gene>
    <name evidence="2" type="ORF">PMIN01_11403</name>
</gene>
<comment type="caution">
    <text evidence="2">The sequence shown here is derived from an EMBL/GenBank/DDBJ whole genome shotgun (WGS) entry which is preliminary data.</text>
</comment>
<sequence>MAYPPPYPDDYNLRPRGLHKTCLLAPHAPARHESYAREPEPAPEPAPDPAPASLFVDETCTTASETRRERHAVEGWCVVC</sequence>
<protein>
    <submittedName>
        <fullName evidence="2">Uncharacterized protein</fullName>
    </submittedName>
</protein>
<keyword evidence="3" id="KW-1185">Reference proteome</keyword>
<evidence type="ECO:0000313" key="2">
    <source>
        <dbReference type="EMBL" id="KAF9730534.1"/>
    </source>
</evidence>
<feature type="region of interest" description="Disordered" evidence="1">
    <location>
        <begin position="29"/>
        <end position="54"/>
    </location>
</feature>
<dbReference type="AlphaFoldDB" id="A0A9P6GA89"/>
<feature type="compositionally biased region" description="Basic and acidic residues" evidence="1">
    <location>
        <begin position="30"/>
        <end position="40"/>
    </location>
</feature>
<dbReference type="EMBL" id="WJXW01000014">
    <property type="protein sequence ID" value="KAF9730534.1"/>
    <property type="molecule type" value="Genomic_DNA"/>
</dbReference>
<evidence type="ECO:0000256" key="1">
    <source>
        <dbReference type="SAM" id="MobiDB-lite"/>
    </source>
</evidence>
<name>A0A9P6GA89_9PLEO</name>